<keyword evidence="4" id="KW-1185">Reference proteome</keyword>
<name>A0A1R0GPM5_9FUNG</name>
<dbReference type="Proteomes" id="UP000187455">
    <property type="component" value="Unassembled WGS sequence"/>
</dbReference>
<organism evidence="3 4">
    <name type="scientific">Smittium mucronatum</name>
    <dbReference type="NCBI Taxonomy" id="133383"/>
    <lineage>
        <taxon>Eukaryota</taxon>
        <taxon>Fungi</taxon>
        <taxon>Fungi incertae sedis</taxon>
        <taxon>Zoopagomycota</taxon>
        <taxon>Kickxellomycotina</taxon>
        <taxon>Harpellomycetes</taxon>
        <taxon>Harpellales</taxon>
        <taxon>Legeriomycetaceae</taxon>
        <taxon>Smittium</taxon>
    </lineage>
</organism>
<accession>A0A1R0GPM5</accession>
<protein>
    <submittedName>
        <fullName evidence="3">Putative cardiolipin-specific deacylase, mitochondrial</fullName>
    </submittedName>
</protein>
<evidence type="ECO:0000313" key="4">
    <source>
        <dbReference type="Proteomes" id="UP000187455"/>
    </source>
</evidence>
<dbReference type="GO" id="GO:0005739">
    <property type="term" value="C:mitochondrion"/>
    <property type="evidence" value="ECO:0007669"/>
    <property type="project" value="TreeGrafter"/>
</dbReference>
<dbReference type="GO" id="GO:0052689">
    <property type="term" value="F:carboxylic ester hydrolase activity"/>
    <property type="evidence" value="ECO:0007669"/>
    <property type="project" value="TreeGrafter"/>
</dbReference>
<comment type="similarity">
    <text evidence="1">Belongs to the peptidase S33 family. ABHD4/ABHD5 subfamily.</text>
</comment>
<dbReference type="GO" id="GO:0055088">
    <property type="term" value="P:lipid homeostasis"/>
    <property type="evidence" value="ECO:0007669"/>
    <property type="project" value="TreeGrafter"/>
</dbReference>
<dbReference type="STRING" id="133383.A0A1R0GPM5"/>
<evidence type="ECO:0000259" key="2">
    <source>
        <dbReference type="Pfam" id="PF00561"/>
    </source>
</evidence>
<proteinExistence type="inferred from homology"/>
<comment type="caution">
    <text evidence="3">The sequence shown here is derived from an EMBL/GenBank/DDBJ whole genome shotgun (WGS) entry which is preliminary data.</text>
</comment>
<dbReference type="Gene3D" id="3.40.50.1820">
    <property type="entry name" value="alpha/beta hydrolase"/>
    <property type="match status" value="1"/>
</dbReference>
<evidence type="ECO:0000313" key="3">
    <source>
        <dbReference type="EMBL" id="OLY78830.1"/>
    </source>
</evidence>
<evidence type="ECO:0000256" key="1">
    <source>
        <dbReference type="ARBA" id="ARBA00038097"/>
    </source>
</evidence>
<dbReference type="Pfam" id="PF00561">
    <property type="entry name" value="Abhydrolase_1"/>
    <property type="match status" value="1"/>
</dbReference>
<dbReference type="GO" id="GO:0006654">
    <property type="term" value="P:phosphatidic acid biosynthetic process"/>
    <property type="evidence" value="ECO:0007669"/>
    <property type="project" value="TreeGrafter"/>
</dbReference>
<feature type="domain" description="AB hydrolase-1" evidence="2">
    <location>
        <begin position="106"/>
        <end position="405"/>
    </location>
</feature>
<reference evidence="3 4" key="1">
    <citation type="journal article" date="2016" name="Mol. Biol. Evol.">
        <title>Genome-Wide Survey of Gut Fungi (Harpellales) Reveals the First Horizontally Transferred Ubiquitin Gene from a Mosquito Host.</title>
        <authorList>
            <person name="Wang Y."/>
            <person name="White M.M."/>
            <person name="Kvist S."/>
            <person name="Moncalvo J.M."/>
        </authorList>
    </citation>
    <scope>NUCLEOTIDE SEQUENCE [LARGE SCALE GENOMIC DNA]</scope>
    <source>
        <strain evidence="3 4">ALG-7-W6</strain>
    </source>
</reference>
<dbReference type="SUPFAM" id="SSF53474">
    <property type="entry name" value="alpha/beta-Hydrolases"/>
    <property type="match status" value="1"/>
</dbReference>
<dbReference type="GO" id="GO:0042171">
    <property type="term" value="F:lysophosphatidic acid acyltransferase activity"/>
    <property type="evidence" value="ECO:0007669"/>
    <property type="project" value="TreeGrafter"/>
</dbReference>
<dbReference type="InterPro" id="IPR029058">
    <property type="entry name" value="AB_hydrolase_fold"/>
</dbReference>
<dbReference type="EMBL" id="LSSL01005441">
    <property type="protein sequence ID" value="OLY78830.1"/>
    <property type="molecule type" value="Genomic_DNA"/>
</dbReference>
<gene>
    <name evidence="3" type="ORF">AYI68_g7115</name>
</gene>
<dbReference type="PANTHER" id="PTHR42886">
    <property type="entry name" value="RE40534P-RELATED"/>
    <property type="match status" value="1"/>
</dbReference>
<sequence>MIASLSKLTNTMDFIPKFFSPLSNFFTSLYIPSSRLEAEKSEEFLLQKSGLVLNNSHSPLSEKDVGSDFVVSKIFNLNLDDNNYLRTLHIKNNEEAINPNNVQKNTLVMTHGFGTALGFFFKNYKDLSEIKGIDLYSIDWLGMGLSSRPDFVIDKNLSTEERVAKAEEFFVESLEQWRQKMGIEKMDLLGHSFGGYMSSVYALKYPERVNKLILESPMGLPETPENIESFLQTGTIPPKSSTQSSTVNEKADTRGSAILDRFRDASFTYRMLLKGSTLLWKHDYTPQGILRMLGRFGPNITKKYIGTFRTLNSEELLALSQYMYHISVQKGSGEYSMGILLKPFAFAYVPLINRINNLTMPTYFLYGDRDWMDVKAGIMACNSIRNYTQLNIISNAGHNMHLDNPTEFNRILIDIINQ</sequence>
<dbReference type="PANTHER" id="PTHR42886:SF29">
    <property type="entry name" value="PUMMELIG, ISOFORM A"/>
    <property type="match status" value="1"/>
</dbReference>
<dbReference type="AlphaFoldDB" id="A0A1R0GPM5"/>
<dbReference type="OrthoDB" id="7457040at2759"/>
<dbReference type="InterPro" id="IPR000073">
    <property type="entry name" value="AB_hydrolase_1"/>
</dbReference>